<keyword evidence="3" id="KW-0902">Two-component regulatory system</keyword>
<name>A0AAD0YXP3_CHRID</name>
<evidence type="ECO:0000256" key="3">
    <source>
        <dbReference type="ARBA" id="ARBA00023012"/>
    </source>
</evidence>
<dbReference type="EMBL" id="CP033930">
    <property type="protein sequence ID" value="AZB18891.1"/>
    <property type="molecule type" value="Genomic_DNA"/>
</dbReference>
<dbReference type="InterPro" id="IPR050482">
    <property type="entry name" value="Sensor_HK_TwoCompSys"/>
</dbReference>
<dbReference type="Gene3D" id="1.25.40.10">
    <property type="entry name" value="Tetratricopeptide repeat domain"/>
    <property type="match status" value="1"/>
</dbReference>
<evidence type="ECO:0000256" key="1">
    <source>
        <dbReference type="ARBA" id="ARBA00022679"/>
    </source>
</evidence>
<evidence type="ECO:0000256" key="2">
    <source>
        <dbReference type="ARBA" id="ARBA00022777"/>
    </source>
</evidence>
<dbReference type="AlphaFoldDB" id="A0AAD0YXP3"/>
<evidence type="ECO:0000256" key="5">
    <source>
        <dbReference type="SAM" id="Phobius"/>
    </source>
</evidence>
<evidence type="ECO:0000313" key="7">
    <source>
        <dbReference type="Proteomes" id="UP000269015"/>
    </source>
</evidence>
<feature type="coiled-coil region" evidence="4">
    <location>
        <begin position="304"/>
        <end position="331"/>
    </location>
</feature>
<dbReference type="GO" id="GO:0005524">
    <property type="term" value="F:ATP binding"/>
    <property type="evidence" value="ECO:0007669"/>
    <property type="project" value="UniProtKB-KW"/>
</dbReference>
<keyword evidence="5" id="KW-0812">Transmembrane</keyword>
<keyword evidence="4" id="KW-0175">Coiled coil</keyword>
<dbReference type="Gene3D" id="3.30.565.10">
    <property type="entry name" value="Histidine kinase-like ATPase, C-terminal domain"/>
    <property type="match status" value="1"/>
</dbReference>
<keyword evidence="6" id="KW-0067">ATP-binding</keyword>
<dbReference type="Proteomes" id="UP000269015">
    <property type="component" value="Chromosome"/>
</dbReference>
<dbReference type="GO" id="GO:0000160">
    <property type="term" value="P:phosphorelay signal transduction system"/>
    <property type="evidence" value="ECO:0007669"/>
    <property type="project" value="UniProtKB-KW"/>
</dbReference>
<keyword evidence="6" id="KW-0547">Nucleotide-binding</keyword>
<dbReference type="GO" id="GO:0016301">
    <property type="term" value="F:kinase activity"/>
    <property type="evidence" value="ECO:0007669"/>
    <property type="project" value="UniProtKB-KW"/>
</dbReference>
<evidence type="ECO:0000313" key="6">
    <source>
        <dbReference type="EMBL" id="AZB18891.1"/>
    </source>
</evidence>
<proteinExistence type="predicted"/>
<organism evidence="6 7">
    <name type="scientific">Chryseobacterium indologenes</name>
    <name type="common">Flavobacterium indologenes</name>
    <dbReference type="NCBI Taxonomy" id="253"/>
    <lineage>
        <taxon>Bacteria</taxon>
        <taxon>Pseudomonadati</taxon>
        <taxon>Bacteroidota</taxon>
        <taxon>Flavobacteriia</taxon>
        <taxon>Flavobacteriales</taxon>
        <taxon>Weeksellaceae</taxon>
        <taxon>Chryseobacterium group</taxon>
        <taxon>Chryseobacterium</taxon>
    </lineage>
</organism>
<dbReference type="PANTHER" id="PTHR24421">
    <property type="entry name" value="NITRATE/NITRITE SENSOR PROTEIN NARX-RELATED"/>
    <property type="match status" value="1"/>
</dbReference>
<accession>A0AAD0YXP3</accession>
<reference evidence="6 7" key="1">
    <citation type="submission" date="2018-11" db="EMBL/GenBank/DDBJ databases">
        <title>Proposal to divide the Flavobacteriaceae and reorganize its genera based on Amino Acid Identity values calculated from whole genome sequences.</title>
        <authorList>
            <person name="Nicholson A.C."/>
            <person name="Gulvik C.A."/>
            <person name="Whitney A.M."/>
            <person name="Humrighouse B.W."/>
            <person name="Bell M."/>
            <person name="Holmes B."/>
            <person name="Steigerwalt A.G."/>
            <person name="Villarma A."/>
            <person name="Sheth M."/>
            <person name="Batra D."/>
            <person name="Pryor J."/>
            <person name="Bernardet J.-F."/>
            <person name="Hugo C."/>
            <person name="Kampfer P."/>
            <person name="Newman J."/>
            <person name="McQuiston J.R."/>
        </authorList>
    </citation>
    <scope>NUCLEOTIDE SEQUENCE [LARGE SCALE GENOMIC DNA]</scope>
    <source>
        <strain evidence="6 7">H5559</strain>
    </source>
</reference>
<keyword evidence="5" id="KW-1133">Transmembrane helix</keyword>
<keyword evidence="5" id="KW-0472">Membrane</keyword>
<dbReference type="InterPro" id="IPR011990">
    <property type="entry name" value="TPR-like_helical_dom_sf"/>
</dbReference>
<dbReference type="InterPro" id="IPR036890">
    <property type="entry name" value="HATPase_C_sf"/>
</dbReference>
<dbReference type="SUPFAM" id="SSF48452">
    <property type="entry name" value="TPR-like"/>
    <property type="match status" value="1"/>
</dbReference>
<feature type="transmembrane region" description="Helical" evidence="5">
    <location>
        <begin position="332"/>
        <end position="348"/>
    </location>
</feature>
<keyword evidence="1" id="KW-0808">Transferase</keyword>
<evidence type="ECO:0000256" key="4">
    <source>
        <dbReference type="SAM" id="Coils"/>
    </source>
</evidence>
<dbReference type="SUPFAM" id="SSF55874">
    <property type="entry name" value="ATPase domain of HSP90 chaperone/DNA topoisomerase II/histidine kinase"/>
    <property type="match status" value="1"/>
</dbReference>
<sequence length="551" mass="64097">MKYLPFLLLFLFSCQKKIVEDQSSIEGNNLYDQGIGLLLKDDVTAYSKFQQAINYFAKQKDSSNISKSLICQAIAQKSSGDILGAEATLVEALKMMKENDESFFSVYDTMANLKLDQKEYNDAINWYNKALSEKIPTEESRINILCNKSVAEFKTGKHYEALKILYSINLSKINNQNLVNRIKDLIEYVKWLDNKTYPATEKIELILKDKLKNEDFWGANSCYSHLAEINQNLEPTKSLHYAQQMYDNAIKIKSPDDRLQAIERIILVDDPSHSKQNFKEYKILSDSIEASRNNYRKRFAFIKYDSEKKETENQRLKAKDAENKIEILQRNIGITTLLVLLTVGYFWYRRRKKRLQQEKELEVKNTELKYSKKVHDKVANKVYHVMSEVENIPVIDKNELLDKLESIYHISRDISYDDKDLVLEKDFSKQLSKMLKSYSSDTIKVPIIGNEEDIWSGVSDTAKSEIFYIMQELMTNMRKHSKADRVMIDFERENNLIIILYSDNGVGIQEHIPRNGLKNTESRINSINGTINFETQTEKGLKINLSFPVKK</sequence>
<gene>
    <name evidence="6" type="ORF">EG352_14415</name>
</gene>
<keyword evidence="2" id="KW-0418">Kinase</keyword>
<dbReference type="CDD" id="cd16917">
    <property type="entry name" value="HATPase_UhpB-NarQ-NarX-like"/>
    <property type="match status" value="1"/>
</dbReference>
<dbReference type="PANTHER" id="PTHR24421:SF60">
    <property type="entry name" value="SENSOR HISTIDINE KINASE COMP"/>
    <property type="match status" value="1"/>
</dbReference>
<protein>
    <submittedName>
        <fullName evidence="6">ATP-binding protein</fullName>
    </submittedName>
</protein>